<feature type="non-terminal residue" evidence="2">
    <location>
        <position position="187"/>
    </location>
</feature>
<dbReference type="Proteomes" id="UP000428333">
    <property type="component" value="Linkage Group LG08"/>
</dbReference>
<name>A0A6A4LC61_9ERIC</name>
<evidence type="ECO:0000313" key="3">
    <source>
        <dbReference type="Proteomes" id="UP000428333"/>
    </source>
</evidence>
<evidence type="ECO:0000256" key="1">
    <source>
        <dbReference type="SAM" id="MobiDB-lite"/>
    </source>
</evidence>
<dbReference type="AlphaFoldDB" id="A0A6A4LC61"/>
<gene>
    <name evidence="2" type="ORF">C3L33_13990</name>
</gene>
<protein>
    <submittedName>
        <fullName evidence="2">Uncharacterized protein</fullName>
    </submittedName>
</protein>
<dbReference type="InterPro" id="IPR012870">
    <property type="entry name" value="DUF1666"/>
</dbReference>
<dbReference type="Pfam" id="PF07891">
    <property type="entry name" value="DUF1666"/>
    <property type="match status" value="1"/>
</dbReference>
<proteinExistence type="predicted"/>
<dbReference type="EMBL" id="QEFC01002146">
    <property type="protein sequence ID" value="KAE9454114.1"/>
    <property type="molecule type" value="Genomic_DNA"/>
</dbReference>
<dbReference type="PANTHER" id="PTHR46741">
    <property type="entry name" value="OS09G0413600 PROTEIN"/>
    <property type="match status" value="1"/>
</dbReference>
<evidence type="ECO:0000313" key="2">
    <source>
        <dbReference type="EMBL" id="KAE9454114.1"/>
    </source>
</evidence>
<accession>A0A6A4LC61</accession>
<feature type="region of interest" description="Disordered" evidence="1">
    <location>
        <begin position="1"/>
        <end position="22"/>
    </location>
</feature>
<reference evidence="2 3" key="1">
    <citation type="journal article" date="2019" name="Genome Biol. Evol.">
        <title>The Rhododendron genome and chromosomal organization provide insight into shared whole-genome duplications across the heath family (Ericaceae).</title>
        <authorList>
            <person name="Soza V.L."/>
            <person name="Lindsley D."/>
            <person name="Waalkes A."/>
            <person name="Ramage E."/>
            <person name="Patwardhan R.P."/>
            <person name="Burton J.N."/>
            <person name="Adey A."/>
            <person name="Kumar A."/>
            <person name="Qiu R."/>
            <person name="Shendure J."/>
            <person name="Hall B."/>
        </authorList>
    </citation>
    <scope>NUCLEOTIDE SEQUENCE [LARGE SCALE GENOMIC DNA]</scope>
    <source>
        <strain evidence="2">RSF 1966-606</strain>
    </source>
</reference>
<organism evidence="2 3">
    <name type="scientific">Rhododendron williamsianum</name>
    <dbReference type="NCBI Taxonomy" id="262921"/>
    <lineage>
        <taxon>Eukaryota</taxon>
        <taxon>Viridiplantae</taxon>
        <taxon>Streptophyta</taxon>
        <taxon>Embryophyta</taxon>
        <taxon>Tracheophyta</taxon>
        <taxon>Spermatophyta</taxon>
        <taxon>Magnoliopsida</taxon>
        <taxon>eudicotyledons</taxon>
        <taxon>Gunneridae</taxon>
        <taxon>Pentapetalae</taxon>
        <taxon>asterids</taxon>
        <taxon>Ericales</taxon>
        <taxon>Ericaceae</taxon>
        <taxon>Ericoideae</taxon>
        <taxon>Rhodoreae</taxon>
        <taxon>Rhododendron</taxon>
    </lineage>
</organism>
<dbReference type="OrthoDB" id="762807at2759"/>
<feature type="non-terminal residue" evidence="2">
    <location>
        <position position="1"/>
    </location>
</feature>
<sequence>MKTEAWRCISSESSSISPPQDDEINGTLPSLCSSNAPIVEGELINRSMEADVDSIYQKYTERMRWFDLLNHDRTCGISRYSLLQVPQVSEMALFSEGATAKRLAREEEVLVEKRSKPSGSISREGNFVYNDRDEAGSRVLKMSLISTSQLKWCQEKLNDVKFEEERLRGQTQFPCFPLPSVSLRMIF</sequence>
<comment type="caution">
    <text evidence="2">The sequence shown here is derived from an EMBL/GenBank/DDBJ whole genome shotgun (WGS) entry which is preliminary data.</text>
</comment>
<keyword evidence="3" id="KW-1185">Reference proteome</keyword>
<dbReference type="PANTHER" id="PTHR46741:SF7">
    <property type="entry name" value="TRANSMEMBRANE PROTEIN"/>
    <property type="match status" value="1"/>
</dbReference>